<gene>
    <name evidence="2" type="ORF">EGYM00392_LOCUS27245</name>
</gene>
<dbReference type="SUPFAM" id="SSF51905">
    <property type="entry name" value="FAD/NAD(P)-binding domain"/>
    <property type="match status" value="1"/>
</dbReference>
<evidence type="ECO:0000313" key="2">
    <source>
        <dbReference type="EMBL" id="CAD9016136.1"/>
    </source>
</evidence>
<dbReference type="Pfam" id="PF01593">
    <property type="entry name" value="Amino_oxidase"/>
    <property type="match status" value="1"/>
</dbReference>
<organism evidence="2">
    <name type="scientific">Eutreptiella gymnastica</name>
    <dbReference type="NCBI Taxonomy" id="73025"/>
    <lineage>
        <taxon>Eukaryota</taxon>
        <taxon>Discoba</taxon>
        <taxon>Euglenozoa</taxon>
        <taxon>Euglenida</taxon>
        <taxon>Spirocuta</taxon>
        <taxon>Euglenophyceae</taxon>
        <taxon>Eutreptiales</taxon>
        <taxon>Eutreptiaceae</taxon>
        <taxon>Eutreptiella</taxon>
    </lineage>
</organism>
<evidence type="ECO:0000259" key="1">
    <source>
        <dbReference type="Pfam" id="PF01593"/>
    </source>
</evidence>
<dbReference type="InterPro" id="IPR002937">
    <property type="entry name" value="Amino_oxidase"/>
</dbReference>
<dbReference type="PANTHER" id="PTHR10742">
    <property type="entry name" value="FLAVIN MONOAMINE OXIDASE"/>
    <property type="match status" value="1"/>
</dbReference>
<dbReference type="PANTHER" id="PTHR10742:SF410">
    <property type="entry name" value="LYSINE-SPECIFIC HISTONE DEMETHYLASE 2"/>
    <property type="match status" value="1"/>
</dbReference>
<name>A0A7S1NEM6_9EUGL</name>
<dbReference type="EMBL" id="HBGA01073004">
    <property type="protein sequence ID" value="CAD9016136.1"/>
    <property type="molecule type" value="Transcribed_RNA"/>
</dbReference>
<dbReference type="SUPFAM" id="SSF54373">
    <property type="entry name" value="FAD-linked reductases, C-terminal domain"/>
    <property type="match status" value="1"/>
</dbReference>
<sequence>MQSGSIAFEPALPPGKVRSIHRVGMGLMDKVLVRFAECFWDPSMGRWGYTCDERGKWHLVLCDSENCILECVVGADFAWQMEGMTDEAVLEDLCTYLRRAFTGDQPLPPIEGHFISRWGMDPYTRGAYSYLKVGCSPSDFEVLAEPVGSLFFAGEHTNKEDYASAHGAFISGEWAADAISQYLQQECGEDRGKGQA</sequence>
<dbReference type="InterPro" id="IPR036188">
    <property type="entry name" value="FAD/NAD-bd_sf"/>
</dbReference>
<protein>
    <recommendedName>
        <fullName evidence="1">Amine oxidase domain-containing protein</fullName>
    </recommendedName>
</protein>
<accession>A0A7S1NEM6</accession>
<feature type="domain" description="Amine oxidase" evidence="1">
    <location>
        <begin position="5"/>
        <end position="179"/>
    </location>
</feature>
<dbReference type="InterPro" id="IPR050281">
    <property type="entry name" value="Flavin_monoamine_oxidase"/>
</dbReference>
<dbReference type="Gene3D" id="3.50.50.60">
    <property type="entry name" value="FAD/NAD(P)-binding domain"/>
    <property type="match status" value="1"/>
</dbReference>
<proteinExistence type="predicted"/>
<dbReference type="GO" id="GO:0016491">
    <property type="term" value="F:oxidoreductase activity"/>
    <property type="evidence" value="ECO:0007669"/>
    <property type="project" value="InterPro"/>
</dbReference>
<reference evidence="2" key="1">
    <citation type="submission" date="2021-01" db="EMBL/GenBank/DDBJ databases">
        <authorList>
            <person name="Corre E."/>
            <person name="Pelletier E."/>
            <person name="Niang G."/>
            <person name="Scheremetjew M."/>
            <person name="Finn R."/>
            <person name="Kale V."/>
            <person name="Holt S."/>
            <person name="Cochrane G."/>
            <person name="Meng A."/>
            <person name="Brown T."/>
            <person name="Cohen L."/>
        </authorList>
    </citation>
    <scope>NUCLEOTIDE SEQUENCE</scope>
    <source>
        <strain evidence="2">NIES-381</strain>
    </source>
</reference>
<dbReference type="AlphaFoldDB" id="A0A7S1NEM6"/>
<dbReference type="Gene3D" id="3.90.660.10">
    <property type="match status" value="1"/>
</dbReference>